<comment type="caution">
    <text evidence="2">The sequence shown here is derived from an EMBL/GenBank/DDBJ whole genome shotgun (WGS) entry which is preliminary data.</text>
</comment>
<feature type="region of interest" description="Disordered" evidence="1">
    <location>
        <begin position="152"/>
        <end position="173"/>
    </location>
</feature>
<keyword evidence="3" id="KW-1185">Reference proteome</keyword>
<evidence type="ECO:0000313" key="2">
    <source>
        <dbReference type="EMBL" id="CAF9920302.1"/>
    </source>
</evidence>
<dbReference type="AlphaFoldDB" id="A0A8H3I9V8"/>
<proteinExistence type="predicted"/>
<name>A0A8H3I9V8_9LECA</name>
<evidence type="ECO:0000313" key="3">
    <source>
        <dbReference type="Proteomes" id="UP000664203"/>
    </source>
</evidence>
<dbReference type="Proteomes" id="UP000664203">
    <property type="component" value="Unassembled WGS sequence"/>
</dbReference>
<accession>A0A8H3I9V8</accession>
<dbReference type="OrthoDB" id="10562553at2759"/>
<feature type="compositionally biased region" description="Basic and acidic residues" evidence="1">
    <location>
        <begin position="154"/>
        <end position="164"/>
    </location>
</feature>
<dbReference type="EMBL" id="CAJPDR010000135">
    <property type="protein sequence ID" value="CAF9920302.1"/>
    <property type="molecule type" value="Genomic_DNA"/>
</dbReference>
<sequence>MQLPRTVWLIIGPFEHETEETDIWEVLGSHRRLRSICRLDDLHDSRSTPYWAVSFANILPIEEYGLKRAIHRELRKIRRFNRYYTLPILLKGHDRLIGVFRRTDGQYCGCKCFAARTFEPWLLTNDALVLQVARYEDELAHAGGREIASFPNCARDDTSTDRRSAGNGAQETAHDANASSLIVEMFDEARSWTGFLAVSQTDHVLKQWRHSSRSIHHIDYFGDDVLSGVRPS</sequence>
<protein>
    <submittedName>
        <fullName evidence="2">Uncharacterized protein</fullName>
    </submittedName>
</protein>
<organism evidence="2 3">
    <name type="scientific">Alectoria fallacina</name>
    <dbReference type="NCBI Taxonomy" id="1903189"/>
    <lineage>
        <taxon>Eukaryota</taxon>
        <taxon>Fungi</taxon>
        <taxon>Dikarya</taxon>
        <taxon>Ascomycota</taxon>
        <taxon>Pezizomycotina</taxon>
        <taxon>Lecanoromycetes</taxon>
        <taxon>OSLEUM clade</taxon>
        <taxon>Lecanoromycetidae</taxon>
        <taxon>Lecanorales</taxon>
        <taxon>Lecanorineae</taxon>
        <taxon>Parmeliaceae</taxon>
        <taxon>Alectoria</taxon>
    </lineage>
</organism>
<evidence type="ECO:0000256" key="1">
    <source>
        <dbReference type="SAM" id="MobiDB-lite"/>
    </source>
</evidence>
<reference evidence="2" key="1">
    <citation type="submission" date="2021-03" db="EMBL/GenBank/DDBJ databases">
        <authorList>
            <person name="Tagirdzhanova G."/>
        </authorList>
    </citation>
    <scope>NUCLEOTIDE SEQUENCE</scope>
</reference>
<gene>
    <name evidence="2" type="ORF">ALECFALPRED_001480</name>
</gene>